<sequence length="263" mass="30034">MLDQAPEEEVGVYGDRYCAFVDILGFRQLIDRLSTESSQFEALRTLLARVHGAKSGGASEQQSDFRAQSISDAVAISTLPTPSGLADIFNALELLAVDLLVEGYFIRGAVVRAPLYHDDKMVFGRALVQAYSLESEVVKFPRIMVARNVRDDIIRFSADSKLRVNSPDAKCLLQSLDGPMYLDILGPVVSLLKKNEHPFQKLTPEEKVRHRKYLGIRERIQQRYEESMDSPRHFEKVRWFAQYWNKAIPNELNLRIRDADRTF</sequence>
<dbReference type="RefSeq" id="WP_257176993.1">
    <property type="nucleotide sequence ID" value="NZ_CP028989.1"/>
</dbReference>
<gene>
    <name evidence="1" type="ORF">DCM83_13885</name>
</gene>
<dbReference type="EMBL" id="CP028989">
    <property type="protein sequence ID" value="UUO66182.1"/>
    <property type="molecule type" value="Genomic_DNA"/>
</dbReference>
<dbReference type="AlphaFoldDB" id="A0AAE9NAK7"/>
<evidence type="ECO:0000313" key="1">
    <source>
        <dbReference type="EMBL" id="UUO66182.1"/>
    </source>
</evidence>
<accession>A0AAE9NAK7</accession>
<organism evidence="1 2">
    <name type="scientific">Bradyrhizobium betae</name>
    <dbReference type="NCBI Taxonomy" id="244734"/>
    <lineage>
        <taxon>Bacteria</taxon>
        <taxon>Pseudomonadati</taxon>
        <taxon>Pseudomonadota</taxon>
        <taxon>Alphaproteobacteria</taxon>
        <taxon>Hyphomicrobiales</taxon>
        <taxon>Nitrobacteraceae</taxon>
        <taxon>Bradyrhizobium</taxon>
    </lineage>
</organism>
<reference evidence="1" key="1">
    <citation type="submission" date="2018-04" db="EMBL/GenBank/DDBJ databases">
        <title>Genomes of Endosymbiotic and Endophytic Bradyrhizobium Publication status.</title>
        <authorList>
            <person name="Guha S."/>
            <person name="Jorrin B."/>
            <person name="Sarkar M."/>
            <person name="Poole P.S."/>
            <person name="DasGupta M."/>
        </authorList>
    </citation>
    <scope>NUCLEOTIDE SEQUENCE</scope>
    <source>
        <strain evidence="1">WBOS16</strain>
    </source>
</reference>
<evidence type="ECO:0000313" key="2">
    <source>
        <dbReference type="Proteomes" id="UP001058872"/>
    </source>
</evidence>
<name>A0AAE9NAK7_9BRAD</name>
<proteinExistence type="predicted"/>
<protein>
    <submittedName>
        <fullName evidence="1">Uncharacterized protein</fullName>
    </submittedName>
</protein>
<dbReference type="Proteomes" id="UP001058872">
    <property type="component" value="Chromosome"/>
</dbReference>